<proteinExistence type="predicted"/>
<gene>
    <name evidence="2" type="ORF">PPRIM_AZ9-3.1.T0080294</name>
</gene>
<evidence type="ECO:0000256" key="1">
    <source>
        <dbReference type="SAM" id="Phobius"/>
    </source>
</evidence>
<keyword evidence="1" id="KW-0472">Membrane</keyword>
<keyword evidence="1" id="KW-1133">Transmembrane helix</keyword>
<organism evidence="2 3">
    <name type="scientific">Paramecium primaurelia</name>
    <dbReference type="NCBI Taxonomy" id="5886"/>
    <lineage>
        <taxon>Eukaryota</taxon>
        <taxon>Sar</taxon>
        <taxon>Alveolata</taxon>
        <taxon>Ciliophora</taxon>
        <taxon>Intramacronucleata</taxon>
        <taxon>Oligohymenophorea</taxon>
        <taxon>Peniculida</taxon>
        <taxon>Parameciidae</taxon>
        <taxon>Paramecium</taxon>
    </lineage>
</organism>
<protein>
    <submittedName>
        <fullName evidence="2">Uncharacterized protein</fullName>
    </submittedName>
</protein>
<evidence type="ECO:0000313" key="3">
    <source>
        <dbReference type="Proteomes" id="UP000688137"/>
    </source>
</evidence>
<accession>A0A8S1K350</accession>
<comment type="caution">
    <text evidence="2">The sequence shown here is derived from an EMBL/GenBank/DDBJ whole genome shotgun (WGS) entry which is preliminary data.</text>
</comment>
<sequence>MERREDEVQYFKFEKTNNQQDKIILTLFSILMNALIGSLFFYYSTHENKW</sequence>
<reference evidence="2" key="1">
    <citation type="submission" date="2021-01" db="EMBL/GenBank/DDBJ databases">
        <authorList>
            <consortium name="Genoscope - CEA"/>
            <person name="William W."/>
        </authorList>
    </citation>
    <scope>NUCLEOTIDE SEQUENCE</scope>
</reference>
<dbReference type="EMBL" id="CAJJDM010000004">
    <property type="protein sequence ID" value="CAD8044728.1"/>
    <property type="molecule type" value="Genomic_DNA"/>
</dbReference>
<name>A0A8S1K350_PARPR</name>
<dbReference type="Proteomes" id="UP000688137">
    <property type="component" value="Unassembled WGS sequence"/>
</dbReference>
<feature type="transmembrane region" description="Helical" evidence="1">
    <location>
        <begin position="23"/>
        <end position="43"/>
    </location>
</feature>
<keyword evidence="3" id="KW-1185">Reference proteome</keyword>
<dbReference type="AlphaFoldDB" id="A0A8S1K350"/>
<evidence type="ECO:0000313" key="2">
    <source>
        <dbReference type="EMBL" id="CAD8044728.1"/>
    </source>
</evidence>
<keyword evidence="1" id="KW-0812">Transmembrane</keyword>